<dbReference type="Proteomes" id="UP000324629">
    <property type="component" value="Unassembled WGS sequence"/>
</dbReference>
<dbReference type="AlphaFoldDB" id="A0A5J4N7C7"/>
<evidence type="ECO:0000313" key="2">
    <source>
        <dbReference type="Proteomes" id="UP000324629"/>
    </source>
</evidence>
<gene>
    <name evidence="1" type="ORF">DEA37_0000508</name>
</gene>
<evidence type="ECO:0000313" key="1">
    <source>
        <dbReference type="EMBL" id="KAA3671270.1"/>
    </source>
</evidence>
<reference evidence="1 2" key="1">
    <citation type="journal article" date="2019" name="Gigascience">
        <title>Whole-genome sequence of the oriental lung fluke Paragonimus westermani.</title>
        <authorList>
            <person name="Oey H."/>
            <person name="Zakrzewski M."/>
            <person name="Narain K."/>
            <person name="Devi K.R."/>
            <person name="Agatsuma T."/>
            <person name="Nawaratna S."/>
            <person name="Gobert G.N."/>
            <person name="Jones M.K."/>
            <person name="Ragan M.A."/>
            <person name="McManus D.P."/>
            <person name="Krause L."/>
        </authorList>
    </citation>
    <scope>NUCLEOTIDE SEQUENCE [LARGE SCALE GENOMIC DNA]</scope>
    <source>
        <strain evidence="1 2">IND2009</strain>
    </source>
</reference>
<accession>A0A5J4N7C7</accession>
<protein>
    <recommendedName>
        <fullName evidence="3">Apple domain-containing protein</fullName>
    </recommendedName>
</protein>
<comment type="caution">
    <text evidence="1">The sequence shown here is derived from an EMBL/GenBank/DDBJ whole genome shotgun (WGS) entry which is preliminary data.</text>
</comment>
<evidence type="ECO:0008006" key="3">
    <source>
        <dbReference type="Google" id="ProtNLM"/>
    </source>
</evidence>
<name>A0A5J4N7C7_9TREM</name>
<proteinExistence type="predicted"/>
<organism evidence="1 2">
    <name type="scientific">Paragonimus westermani</name>
    <dbReference type="NCBI Taxonomy" id="34504"/>
    <lineage>
        <taxon>Eukaryota</taxon>
        <taxon>Metazoa</taxon>
        <taxon>Spiralia</taxon>
        <taxon>Lophotrochozoa</taxon>
        <taxon>Platyhelminthes</taxon>
        <taxon>Trematoda</taxon>
        <taxon>Digenea</taxon>
        <taxon>Plagiorchiida</taxon>
        <taxon>Troglotremata</taxon>
        <taxon>Troglotrematidae</taxon>
        <taxon>Paragonimus</taxon>
    </lineage>
</organism>
<sequence length="210" mass="23208">MCEEYGKSLGLNLFLLGRDSAAVAQLFPGRFSLLWTGVNQLLIHRDTERDGWYDTNPRTPAYTTGKDFPWGVAQPEGSGPVTVYIPGNRKFYDHSATSKSADLDVFCQYIGEPSSTVSAVKFTTTFPARLTDLVQTNSRNFGCFFRVISGSTKLKCAMRCASNSACRSVYINTVDGRCVPVMYADSLLAMNIAGSGKDWRRFAKAEVLKH</sequence>
<dbReference type="EMBL" id="QNGE01006830">
    <property type="protein sequence ID" value="KAA3671270.1"/>
    <property type="molecule type" value="Genomic_DNA"/>
</dbReference>
<keyword evidence="2" id="KW-1185">Reference proteome</keyword>